<dbReference type="STRING" id="1150368.SAMN02927921_00754"/>
<organism evidence="1 2">
    <name type="scientific">Sinomicrobium oceani</name>
    <dbReference type="NCBI Taxonomy" id="1150368"/>
    <lineage>
        <taxon>Bacteria</taxon>
        <taxon>Pseudomonadati</taxon>
        <taxon>Bacteroidota</taxon>
        <taxon>Flavobacteriia</taxon>
        <taxon>Flavobacteriales</taxon>
        <taxon>Flavobacteriaceae</taxon>
        <taxon>Sinomicrobium</taxon>
    </lineage>
</organism>
<dbReference type="GO" id="GO:0033104">
    <property type="term" value="C:type VI protein secretion system complex"/>
    <property type="evidence" value="ECO:0007669"/>
    <property type="project" value="InterPro"/>
</dbReference>
<protein>
    <submittedName>
        <fullName evidence="1">Uncharacterized protein</fullName>
    </submittedName>
</protein>
<sequence>MSFLARMTVDGKEYNILDCSYSFHQETDHNRKPVGTARGGLIHLLLEADGKTNFLHWMISPTQTKDGSITFYKRDAMSRLYKIDFKKAYCIQFKEHFNAHNTAPLQTHMILSVKKMKIEDVDFENSWD</sequence>
<dbReference type="EMBL" id="FPJE01000003">
    <property type="protein sequence ID" value="SFW25620.1"/>
    <property type="molecule type" value="Genomic_DNA"/>
</dbReference>
<dbReference type="AlphaFoldDB" id="A0A1K1MR03"/>
<gene>
    <name evidence="1" type="ORF">SAMN02927921_00754</name>
</gene>
<accession>A0A1K1MR03</accession>
<evidence type="ECO:0000313" key="2">
    <source>
        <dbReference type="Proteomes" id="UP000182248"/>
    </source>
</evidence>
<keyword evidence="2" id="KW-1185">Reference proteome</keyword>
<evidence type="ECO:0000313" key="1">
    <source>
        <dbReference type="EMBL" id="SFW25620.1"/>
    </source>
</evidence>
<reference evidence="1 2" key="1">
    <citation type="submission" date="2016-11" db="EMBL/GenBank/DDBJ databases">
        <authorList>
            <person name="Jaros S."/>
            <person name="Januszkiewicz K."/>
            <person name="Wedrychowicz H."/>
        </authorList>
    </citation>
    <scope>NUCLEOTIDE SEQUENCE [LARGE SCALE GENOMIC DNA]</scope>
    <source>
        <strain evidence="1 2">CGMCC 1.12145</strain>
    </source>
</reference>
<dbReference type="Pfam" id="PF17642">
    <property type="entry name" value="TssD"/>
    <property type="match status" value="1"/>
</dbReference>
<name>A0A1K1MR03_9FLAO</name>
<dbReference type="RefSeq" id="WP_072316030.1">
    <property type="nucleotide sequence ID" value="NZ_FPJE01000003.1"/>
</dbReference>
<dbReference type="Proteomes" id="UP000182248">
    <property type="component" value="Unassembled WGS sequence"/>
</dbReference>
<dbReference type="InterPro" id="IPR041408">
    <property type="entry name" value="Hcp_Tssd"/>
</dbReference>
<dbReference type="OrthoDB" id="955509at2"/>
<proteinExistence type="predicted"/>